<evidence type="ECO:0000256" key="3">
    <source>
        <dbReference type="ARBA" id="ARBA00022553"/>
    </source>
</evidence>
<dbReference type="PANTHER" id="PTHR21362:SF1">
    <property type="entry name" value="ACROSIN-BINDING PROTEIN"/>
    <property type="match status" value="1"/>
</dbReference>
<dbReference type="PANTHER" id="PTHR21362">
    <property type="entry name" value="ACROSIN-BINDING PROTEIN"/>
    <property type="match status" value="1"/>
</dbReference>
<keyword evidence="5" id="KW-0968">Cytoplasmic vesicle</keyword>
<name>A0AAN7S8D5_MYCAM</name>
<keyword evidence="3" id="KW-0597">Phosphoprotein</keyword>
<comment type="function">
    <text evidence="8">Acrosomal protein that maintains proacrosin (pro-ACR) as an enzymatically inactive zymogen in the acrosome. Involved also in the acrosome formation.</text>
</comment>
<dbReference type="Pfam" id="PF07222">
    <property type="entry name" value="PBP_sp32"/>
    <property type="match status" value="1"/>
</dbReference>
<evidence type="ECO:0000256" key="5">
    <source>
        <dbReference type="ARBA" id="ARBA00023329"/>
    </source>
</evidence>
<feature type="compositionally biased region" description="Polar residues" evidence="9">
    <location>
        <begin position="200"/>
        <end position="210"/>
    </location>
</feature>
<dbReference type="Proteomes" id="UP001333110">
    <property type="component" value="Unassembled WGS sequence"/>
</dbReference>
<evidence type="ECO:0000256" key="9">
    <source>
        <dbReference type="SAM" id="MobiDB-lite"/>
    </source>
</evidence>
<evidence type="ECO:0000313" key="12">
    <source>
        <dbReference type="Proteomes" id="UP001333110"/>
    </source>
</evidence>
<dbReference type="InterPro" id="IPR009865">
    <property type="entry name" value="Proacrosin-bd"/>
</dbReference>
<feature type="chain" id="PRO_5042940881" description="Acrosin-binding protein" evidence="10">
    <location>
        <begin position="25"/>
        <end position="281"/>
    </location>
</feature>
<organism evidence="11 12">
    <name type="scientific">Mycteria americana</name>
    <name type="common">Wood stork</name>
    <dbReference type="NCBI Taxonomy" id="33587"/>
    <lineage>
        <taxon>Eukaryota</taxon>
        <taxon>Metazoa</taxon>
        <taxon>Chordata</taxon>
        <taxon>Craniata</taxon>
        <taxon>Vertebrata</taxon>
        <taxon>Euteleostomi</taxon>
        <taxon>Archelosauria</taxon>
        <taxon>Archosauria</taxon>
        <taxon>Dinosauria</taxon>
        <taxon>Saurischia</taxon>
        <taxon>Theropoda</taxon>
        <taxon>Coelurosauria</taxon>
        <taxon>Aves</taxon>
        <taxon>Neognathae</taxon>
        <taxon>Neoaves</taxon>
        <taxon>Aequornithes</taxon>
        <taxon>Ciconiiformes</taxon>
        <taxon>Ciconiidae</taxon>
        <taxon>Mycteria</taxon>
    </lineage>
</organism>
<protein>
    <recommendedName>
        <fullName evidence="2">Acrosin-binding protein</fullName>
    </recommendedName>
    <alternativeName>
        <fullName evidence="6">Acrosin-binding protein, 60 kDa form</fullName>
    </alternativeName>
    <alternativeName>
        <fullName evidence="7">Proacrosin-binding protein sp32</fullName>
    </alternativeName>
</protein>
<accession>A0AAN7S8D5</accession>
<comment type="subcellular location">
    <subcellularLocation>
        <location evidence="1">Cytoplasmic vesicle</location>
        <location evidence="1">Secretory vesicle</location>
        <location evidence="1">Acrosome</location>
    </subcellularLocation>
</comment>
<evidence type="ECO:0000256" key="1">
    <source>
        <dbReference type="ARBA" id="ARBA00004218"/>
    </source>
</evidence>
<evidence type="ECO:0000256" key="2">
    <source>
        <dbReference type="ARBA" id="ARBA00018940"/>
    </source>
</evidence>
<feature type="signal peptide" evidence="10">
    <location>
        <begin position="1"/>
        <end position="24"/>
    </location>
</feature>
<dbReference type="EMBL" id="JAUNZN010000001">
    <property type="protein sequence ID" value="KAK4831077.1"/>
    <property type="molecule type" value="Genomic_DNA"/>
</dbReference>
<feature type="region of interest" description="Disordered" evidence="9">
    <location>
        <begin position="155"/>
        <end position="210"/>
    </location>
</feature>
<proteinExistence type="predicted"/>
<dbReference type="AlphaFoldDB" id="A0AAN7S8D5"/>
<dbReference type="GO" id="GO:0005634">
    <property type="term" value="C:nucleus"/>
    <property type="evidence" value="ECO:0007669"/>
    <property type="project" value="TreeGrafter"/>
</dbReference>
<sequence length="281" mass="30682">MVIGPGKWILAVLLGWGCTAGLQGGNVQQPGTPLSDQEYHQFFRSLRAAHRASTACLLRALYGCQNPLVRRLDEYENHGVIPEGPICSELPGTPFFPDFCTFSFYRCTRKRYFIKRTACPGESKAKLGGTRAFSDMTVSTDAMLSGIFSPQPLFPMAPTTAQPAHSNPDTEVAVMPTSLPEGTPRSRSMQLNPSDPHATEVTTSGQQQGQLPTSDIQDLLLRLQDTHVQSSLQILQQLLTMGKVVQEEELQAAALKLLVALNNASVSQQATSTDTGHRREK</sequence>
<keyword evidence="12" id="KW-1185">Reference proteome</keyword>
<feature type="compositionally biased region" description="Polar residues" evidence="9">
    <location>
        <begin position="159"/>
        <end position="169"/>
    </location>
</feature>
<gene>
    <name evidence="11" type="ORF">QYF61_015275</name>
</gene>
<comment type="caution">
    <text evidence="11">The sequence shown here is derived from an EMBL/GenBank/DDBJ whole genome shotgun (WGS) entry which is preliminary data.</text>
</comment>
<reference evidence="11 12" key="1">
    <citation type="journal article" date="2023" name="J. Hered.">
        <title>Chromosome-level genome of the wood stork (Mycteria americana) provides insight into avian chromosome evolution.</title>
        <authorList>
            <person name="Flamio R. Jr."/>
            <person name="Ramstad K.M."/>
        </authorList>
    </citation>
    <scope>NUCLEOTIDE SEQUENCE [LARGE SCALE GENOMIC DNA]</scope>
    <source>
        <strain evidence="11">JAX WOST 10</strain>
    </source>
</reference>
<evidence type="ECO:0000256" key="10">
    <source>
        <dbReference type="SAM" id="SignalP"/>
    </source>
</evidence>
<dbReference type="GO" id="GO:0001669">
    <property type="term" value="C:acrosomal vesicle"/>
    <property type="evidence" value="ECO:0007669"/>
    <property type="project" value="UniProtKB-SubCell"/>
</dbReference>
<evidence type="ECO:0000256" key="7">
    <source>
        <dbReference type="ARBA" id="ARBA00033453"/>
    </source>
</evidence>
<evidence type="ECO:0000313" key="11">
    <source>
        <dbReference type="EMBL" id="KAK4831077.1"/>
    </source>
</evidence>
<keyword evidence="4 10" id="KW-0732">Signal</keyword>
<evidence type="ECO:0000256" key="6">
    <source>
        <dbReference type="ARBA" id="ARBA00032734"/>
    </source>
</evidence>
<evidence type="ECO:0000256" key="8">
    <source>
        <dbReference type="ARBA" id="ARBA00045517"/>
    </source>
</evidence>
<evidence type="ECO:0000256" key="4">
    <source>
        <dbReference type="ARBA" id="ARBA00022729"/>
    </source>
</evidence>